<dbReference type="GO" id="GO:0016998">
    <property type="term" value="P:cell wall macromolecule catabolic process"/>
    <property type="evidence" value="ECO:0007669"/>
    <property type="project" value="InterPro"/>
</dbReference>
<dbReference type="GO" id="GO:0042742">
    <property type="term" value="P:defense response to bacterium"/>
    <property type="evidence" value="ECO:0007669"/>
    <property type="project" value="UniProtKB-KW"/>
</dbReference>
<evidence type="ECO:0000313" key="9">
    <source>
        <dbReference type="Proteomes" id="UP000188879"/>
    </source>
</evidence>
<dbReference type="PANTHER" id="PTHR38107">
    <property type="match status" value="1"/>
</dbReference>
<evidence type="ECO:0000256" key="7">
    <source>
        <dbReference type="RuleBase" id="RU003788"/>
    </source>
</evidence>
<dbReference type="GO" id="GO:0009253">
    <property type="term" value="P:peptidoglycan catabolic process"/>
    <property type="evidence" value="ECO:0007669"/>
    <property type="project" value="InterPro"/>
</dbReference>
<accession>A0A1V2GWA1</accession>
<evidence type="ECO:0000256" key="1">
    <source>
        <dbReference type="ARBA" id="ARBA00000632"/>
    </source>
</evidence>
<dbReference type="Proteomes" id="UP000188879">
    <property type="component" value="Unassembled WGS sequence"/>
</dbReference>
<dbReference type="InterPro" id="IPR023347">
    <property type="entry name" value="Lysozyme_dom_sf"/>
</dbReference>
<name>A0A1V2GWA1_9PROT</name>
<dbReference type="CDD" id="cd00737">
    <property type="entry name" value="lyz_endolysin_autolysin"/>
    <property type="match status" value="1"/>
</dbReference>
<comment type="caution">
    <text evidence="8">The sequence shown here is derived from an EMBL/GenBank/DDBJ whole genome shotgun (WGS) entry which is preliminary data.</text>
</comment>
<dbReference type="Gene3D" id="1.10.530.40">
    <property type="match status" value="1"/>
</dbReference>
<dbReference type="InterPro" id="IPR051018">
    <property type="entry name" value="Bacteriophage_GH24"/>
</dbReference>
<dbReference type="Pfam" id="PF00959">
    <property type="entry name" value="Phage_lysozyme"/>
    <property type="match status" value="1"/>
</dbReference>
<protein>
    <recommendedName>
        <fullName evidence="7">Lysozyme</fullName>
        <ecNumber evidence="7">3.2.1.17</ecNumber>
    </recommendedName>
</protein>
<evidence type="ECO:0000256" key="5">
    <source>
        <dbReference type="ARBA" id="ARBA00023200"/>
    </source>
</evidence>
<proteinExistence type="inferred from homology"/>
<comment type="similarity">
    <text evidence="7">Belongs to the glycosyl hydrolase 24 family.</text>
</comment>
<dbReference type="GO" id="GO:0003796">
    <property type="term" value="F:lysozyme activity"/>
    <property type="evidence" value="ECO:0007669"/>
    <property type="project" value="UniProtKB-EC"/>
</dbReference>
<comment type="catalytic activity">
    <reaction evidence="1 7">
        <text>Hydrolysis of (1-&gt;4)-beta-linkages between N-acetylmuramic acid and N-acetyl-D-glucosamine residues in a peptidoglycan and between N-acetyl-D-glucosamine residues in chitodextrins.</text>
        <dbReference type="EC" id="3.2.1.17"/>
    </reaction>
</comment>
<gene>
    <name evidence="8" type="ORF">BKE38_23585</name>
</gene>
<dbReference type="AlphaFoldDB" id="A0A1V2GWA1"/>
<reference evidence="8 9" key="1">
    <citation type="submission" date="2016-10" db="EMBL/GenBank/DDBJ databases">
        <title>Draft Genome sequence of Roseomonas sp. strain M3.</title>
        <authorList>
            <person name="Subhash Y."/>
            <person name="Lee S."/>
        </authorList>
    </citation>
    <scope>NUCLEOTIDE SEQUENCE [LARGE SCALE GENOMIC DNA]</scope>
    <source>
        <strain evidence="8 9">M3</strain>
    </source>
</reference>
<keyword evidence="6 7" id="KW-0326">Glycosidase</keyword>
<keyword evidence="3 7" id="KW-0081">Bacteriolytic enzyme</keyword>
<keyword evidence="5" id="KW-1035">Host cytoplasm</keyword>
<dbReference type="InterPro" id="IPR002196">
    <property type="entry name" value="Glyco_hydro_24"/>
</dbReference>
<keyword evidence="4 7" id="KW-0378">Hydrolase</keyword>
<sequence length="192" mass="20216">MGGILQMAPMAAAEPEALWQGGVPAEAVTLSEAFEGCILTPYNDGFGFPTIGIGSRSYLDGAPVRLGGPSIDRAMAELLAQRDLDKAALLVTRAVTAPLTPRQAAALILLANNLGALTVAAPSLLKLVNGRDWKAAADLFKIYRNSAGKPVTGLRRRRWAEAAFSLGMEAALARQKAWGAIQSPEDWPPLPG</sequence>
<evidence type="ECO:0000313" key="8">
    <source>
        <dbReference type="EMBL" id="ONG47404.1"/>
    </source>
</evidence>
<keyword evidence="2 7" id="KW-0929">Antimicrobial</keyword>
<evidence type="ECO:0000256" key="2">
    <source>
        <dbReference type="ARBA" id="ARBA00022529"/>
    </source>
</evidence>
<evidence type="ECO:0000256" key="4">
    <source>
        <dbReference type="ARBA" id="ARBA00022801"/>
    </source>
</evidence>
<dbReference type="InterPro" id="IPR034690">
    <property type="entry name" value="Endolysin_T4_type"/>
</dbReference>
<dbReference type="EC" id="3.2.1.17" evidence="7"/>
<dbReference type="HAMAP" id="MF_04110">
    <property type="entry name" value="ENDOLYSIN_T4"/>
    <property type="match status" value="1"/>
</dbReference>
<keyword evidence="9" id="KW-1185">Reference proteome</keyword>
<dbReference type="InterPro" id="IPR033907">
    <property type="entry name" value="Endolysin_autolysin"/>
</dbReference>
<evidence type="ECO:0000256" key="6">
    <source>
        <dbReference type="ARBA" id="ARBA00023295"/>
    </source>
</evidence>
<organism evidence="8 9">
    <name type="scientific">Teichococcus deserti</name>
    <dbReference type="NCBI Taxonomy" id="1817963"/>
    <lineage>
        <taxon>Bacteria</taxon>
        <taxon>Pseudomonadati</taxon>
        <taxon>Pseudomonadota</taxon>
        <taxon>Alphaproteobacteria</taxon>
        <taxon>Acetobacterales</taxon>
        <taxon>Roseomonadaceae</taxon>
        <taxon>Roseomonas</taxon>
    </lineage>
</organism>
<evidence type="ECO:0000256" key="3">
    <source>
        <dbReference type="ARBA" id="ARBA00022638"/>
    </source>
</evidence>
<dbReference type="PANTHER" id="PTHR38107:SF3">
    <property type="entry name" value="LYSOZYME RRRD-RELATED"/>
    <property type="match status" value="1"/>
</dbReference>
<dbReference type="EMBL" id="MLCO01000279">
    <property type="protein sequence ID" value="ONG47404.1"/>
    <property type="molecule type" value="Genomic_DNA"/>
</dbReference>
<dbReference type="SUPFAM" id="SSF53955">
    <property type="entry name" value="Lysozyme-like"/>
    <property type="match status" value="1"/>
</dbReference>
<dbReference type="GO" id="GO:0031640">
    <property type="term" value="P:killing of cells of another organism"/>
    <property type="evidence" value="ECO:0007669"/>
    <property type="project" value="UniProtKB-KW"/>
</dbReference>
<dbReference type="InterPro" id="IPR023346">
    <property type="entry name" value="Lysozyme-like_dom_sf"/>
</dbReference>